<gene>
    <name evidence="7" type="ORF">DES45_1142</name>
</gene>
<dbReference type="GO" id="GO:0006352">
    <property type="term" value="P:DNA-templated transcription initiation"/>
    <property type="evidence" value="ECO:0007669"/>
    <property type="project" value="InterPro"/>
</dbReference>
<dbReference type="GO" id="GO:0003677">
    <property type="term" value="F:DNA binding"/>
    <property type="evidence" value="ECO:0007669"/>
    <property type="project" value="InterPro"/>
</dbReference>
<organism evidence="7 8">
    <name type="scientific">Microvirga subterranea</name>
    <dbReference type="NCBI Taxonomy" id="186651"/>
    <lineage>
        <taxon>Bacteria</taxon>
        <taxon>Pseudomonadati</taxon>
        <taxon>Pseudomonadota</taxon>
        <taxon>Alphaproteobacteria</taxon>
        <taxon>Hyphomicrobiales</taxon>
        <taxon>Methylobacteriaceae</taxon>
        <taxon>Microvirga</taxon>
    </lineage>
</organism>
<keyword evidence="2" id="KW-0805">Transcription regulation</keyword>
<proteinExistence type="inferred from homology"/>
<dbReference type="Gene3D" id="1.10.10.10">
    <property type="entry name" value="Winged helix-like DNA-binding domain superfamily/Winged helix DNA-binding domain"/>
    <property type="match status" value="1"/>
</dbReference>
<dbReference type="Proteomes" id="UP000254925">
    <property type="component" value="Unassembled WGS sequence"/>
</dbReference>
<dbReference type="InterPro" id="IPR039425">
    <property type="entry name" value="RNA_pol_sigma-70-like"/>
</dbReference>
<dbReference type="InterPro" id="IPR036388">
    <property type="entry name" value="WH-like_DNA-bd_sf"/>
</dbReference>
<name>A0A370H7A7_9HYPH</name>
<comment type="similarity">
    <text evidence="1">Belongs to the sigma-70 factor family. ECF subfamily.</text>
</comment>
<dbReference type="PANTHER" id="PTHR43133">
    <property type="entry name" value="RNA POLYMERASE ECF-TYPE SIGMA FACTO"/>
    <property type="match status" value="1"/>
</dbReference>
<evidence type="ECO:0000259" key="5">
    <source>
        <dbReference type="Pfam" id="PF04542"/>
    </source>
</evidence>
<dbReference type="InterPro" id="IPR013249">
    <property type="entry name" value="RNA_pol_sigma70_r4_t2"/>
</dbReference>
<keyword evidence="8" id="KW-1185">Reference proteome</keyword>
<dbReference type="SUPFAM" id="SSF88659">
    <property type="entry name" value="Sigma3 and sigma4 domains of RNA polymerase sigma factors"/>
    <property type="match status" value="1"/>
</dbReference>
<dbReference type="PANTHER" id="PTHR43133:SF25">
    <property type="entry name" value="RNA POLYMERASE SIGMA FACTOR RFAY-RELATED"/>
    <property type="match status" value="1"/>
</dbReference>
<evidence type="ECO:0000256" key="3">
    <source>
        <dbReference type="ARBA" id="ARBA00023082"/>
    </source>
</evidence>
<dbReference type="SUPFAM" id="SSF88946">
    <property type="entry name" value="Sigma2 domain of RNA polymerase sigma factors"/>
    <property type="match status" value="1"/>
</dbReference>
<keyword evidence="3" id="KW-0731">Sigma factor</keyword>
<dbReference type="EMBL" id="QQBB01000014">
    <property type="protein sequence ID" value="RDI52541.1"/>
    <property type="molecule type" value="Genomic_DNA"/>
</dbReference>
<comment type="caution">
    <text evidence="7">The sequence shown here is derived from an EMBL/GenBank/DDBJ whole genome shotgun (WGS) entry which is preliminary data.</text>
</comment>
<accession>A0A370H7A7</accession>
<protein>
    <submittedName>
        <fullName evidence="7">RNA polymerase sigma factor (Sigma-70 family)</fullName>
    </submittedName>
</protein>
<dbReference type="Gene3D" id="1.10.1740.10">
    <property type="match status" value="1"/>
</dbReference>
<dbReference type="InterPro" id="IPR013325">
    <property type="entry name" value="RNA_pol_sigma_r2"/>
</dbReference>
<evidence type="ECO:0000256" key="2">
    <source>
        <dbReference type="ARBA" id="ARBA00023015"/>
    </source>
</evidence>
<dbReference type="CDD" id="cd06171">
    <property type="entry name" value="Sigma70_r4"/>
    <property type="match status" value="1"/>
</dbReference>
<dbReference type="InterPro" id="IPR007627">
    <property type="entry name" value="RNA_pol_sigma70_r2"/>
</dbReference>
<dbReference type="InterPro" id="IPR013324">
    <property type="entry name" value="RNA_pol_sigma_r3/r4-like"/>
</dbReference>
<evidence type="ECO:0000256" key="4">
    <source>
        <dbReference type="ARBA" id="ARBA00023163"/>
    </source>
</evidence>
<reference evidence="7 8" key="1">
    <citation type="submission" date="2018-07" db="EMBL/GenBank/DDBJ databases">
        <title>Genomic Encyclopedia of Type Strains, Phase IV (KMG-IV): sequencing the most valuable type-strain genomes for metagenomic binning, comparative biology and taxonomic classification.</title>
        <authorList>
            <person name="Goeker M."/>
        </authorList>
    </citation>
    <scope>NUCLEOTIDE SEQUENCE [LARGE SCALE GENOMIC DNA]</scope>
    <source>
        <strain evidence="7 8">DSM 14364</strain>
    </source>
</reference>
<evidence type="ECO:0000313" key="8">
    <source>
        <dbReference type="Proteomes" id="UP000254925"/>
    </source>
</evidence>
<dbReference type="InterPro" id="IPR014284">
    <property type="entry name" value="RNA_pol_sigma-70_dom"/>
</dbReference>
<feature type="domain" description="RNA polymerase sigma-70 region 2" evidence="5">
    <location>
        <begin position="3"/>
        <end position="42"/>
    </location>
</feature>
<dbReference type="Pfam" id="PF04542">
    <property type="entry name" value="Sigma70_r2"/>
    <property type="match status" value="1"/>
</dbReference>
<feature type="domain" description="RNA polymerase sigma factor 70 region 4 type 2" evidence="6">
    <location>
        <begin position="68"/>
        <end position="120"/>
    </location>
</feature>
<evidence type="ECO:0000313" key="7">
    <source>
        <dbReference type="EMBL" id="RDI52541.1"/>
    </source>
</evidence>
<dbReference type="NCBIfam" id="TIGR02937">
    <property type="entry name" value="sigma70-ECF"/>
    <property type="match status" value="1"/>
</dbReference>
<evidence type="ECO:0000256" key="1">
    <source>
        <dbReference type="ARBA" id="ARBA00010641"/>
    </source>
</evidence>
<dbReference type="Pfam" id="PF08281">
    <property type="entry name" value="Sigma70_r4_2"/>
    <property type="match status" value="1"/>
</dbReference>
<sequence>MRDTVLKAITRQERFEPGTNMEAWLFTILRNAYFSAHRKTQREVEDGAGLYSSTLITIADQEHKIIMRNLEAALAKLSPEHRDALILVGAEGMAYEEAATVLGVKVGTMKSRVNRARTRLAELMGMTVTDVG</sequence>
<dbReference type="GO" id="GO:0016987">
    <property type="term" value="F:sigma factor activity"/>
    <property type="evidence" value="ECO:0007669"/>
    <property type="project" value="UniProtKB-KW"/>
</dbReference>
<keyword evidence="4" id="KW-0804">Transcription</keyword>
<dbReference type="AlphaFoldDB" id="A0A370H7A7"/>
<evidence type="ECO:0000259" key="6">
    <source>
        <dbReference type="Pfam" id="PF08281"/>
    </source>
</evidence>